<accession>A0ABS4KQP3</accession>
<reference evidence="2 3" key="1">
    <citation type="submission" date="2021-03" db="EMBL/GenBank/DDBJ databases">
        <title>Genomic Encyclopedia of Type Strains, Phase IV (KMG-IV): sequencing the most valuable type-strain genomes for metagenomic binning, comparative biology and taxonomic classification.</title>
        <authorList>
            <person name="Goeker M."/>
        </authorList>
    </citation>
    <scope>NUCLEOTIDE SEQUENCE [LARGE SCALE GENOMIC DNA]</scope>
    <source>
        <strain evidence="2 3">DSM 28783</strain>
    </source>
</reference>
<evidence type="ECO:0000313" key="3">
    <source>
        <dbReference type="Proteomes" id="UP001519307"/>
    </source>
</evidence>
<organism evidence="2 3">
    <name type="scientific">Clostridium algifaecis</name>
    <dbReference type="NCBI Taxonomy" id="1472040"/>
    <lineage>
        <taxon>Bacteria</taxon>
        <taxon>Bacillati</taxon>
        <taxon>Bacillota</taxon>
        <taxon>Clostridia</taxon>
        <taxon>Eubacteriales</taxon>
        <taxon>Clostridiaceae</taxon>
        <taxon>Clostridium</taxon>
    </lineage>
</organism>
<comment type="caution">
    <text evidence="2">The sequence shown here is derived from an EMBL/GenBank/DDBJ whole genome shotgun (WGS) entry which is preliminary data.</text>
</comment>
<dbReference type="EMBL" id="JAGGLM010000004">
    <property type="protein sequence ID" value="MBP2032352.1"/>
    <property type="molecule type" value="Genomic_DNA"/>
</dbReference>
<dbReference type="Proteomes" id="UP001519307">
    <property type="component" value="Unassembled WGS sequence"/>
</dbReference>
<evidence type="ECO:0000256" key="1">
    <source>
        <dbReference type="SAM" id="Coils"/>
    </source>
</evidence>
<dbReference type="RefSeq" id="WP_209701437.1">
    <property type="nucleotide sequence ID" value="NZ_JAGGLM010000004.1"/>
</dbReference>
<keyword evidence="3" id="KW-1185">Reference proteome</keyword>
<keyword evidence="1" id="KW-0175">Coiled coil</keyword>
<name>A0ABS4KQP3_9CLOT</name>
<evidence type="ECO:0000313" key="2">
    <source>
        <dbReference type="EMBL" id="MBP2032352.1"/>
    </source>
</evidence>
<gene>
    <name evidence="2" type="ORF">J2Z42_001017</name>
</gene>
<feature type="coiled-coil region" evidence="1">
    <location>
        <begin position="31"/>
        <end position="58"/>
    </location>
</feature>
<proteinExistence type="predicted"/>
<protein>
    <submittedName>
        <fullName evidence="2">Uncharacterized membrane protein YgaE (UPF0421/DUF939 family)</fullName>
    </submittedName>
</protein>
<sequence>MSHKKENEYKGQDEDRDFTYYENRANSLKKTVKQLEKIKRMKKHVNELERKKKKILKKMKKHHS</sequence>